<sequence length="375" mass="42091">MGSRLLNAPIVLDNGSGTIRAGFAGQDLPKCYFPSFVGRPKHARVLAGALEGDVFIGPRAQELRGLLKINYPLEHGIVTDWDDMERIWQFVYSEELKTVSEDHPVLLTEPPLNPRNNRDTAAQILFETFNVPALYTSIQAVLSLYASGRTTGIVLDSGDGVSHAVPVYEGFAMPNSIRRIDVAGRDVTEHLQTLLRKAGYIFHTSAEKEVVRMIKEKTGYVALDPAKEEREWSASSRTDNKSVDYTLPDGQKLKIGVERFRAPEILFNPELIGLEYPGVHQIVVDAINRTDMDLRKSLFGSIVLSGGSTLTKGFGDRLLHEVQRLAVKDMRIKIFAPPEKVHNLDWRKHSGRSQHIQEEKDEWQENPDIIHTKFA</sequence>
<reference evidence="1" key="1">
    <citation type="submission" date="2022-10" db="EMBL/GenBank/DDBJ databases">
        <title>Culturing micro-colonial fungi from biological soil crusts in the Mojave desert and describing Neophaeococcomyces mojavensis, and introducing the new genera and species Taxawa tesnikishii.</title>
        <authorList>
            <person name="Kurbessoian T."/>
            <person name="Stajich J.E."/>
        </authorList>
    </citation>
    <scope>NUCLEOTIDE SEQUENCE</scope>
    <source>
        <strain evidence="1">JES_115</strain>
    </source>
</reference>
<dbReference type="Proteomes" id="UP001172680">
    <property type="component" value="Unassembled WGS sequence"/>
</dbReference>
<protein>
    <submittedName>
        <fullName evidence="1">Centractin- actin- protein of the dynactin complex</fullName>
    </submittedName>
</protein>
<comment type="caution">
    <text evidence="1">The sequence shown here is derived from an EMBL/GenBank/DDBJ whole genome shotgun (WGS) entry which is preliminary data.</text>
</comment>
<name>A0ACC2Z799_9PEZI</name>
<accession>A0ACC2Z799</accession>
<keyword evidence="2" id="KW-1185">Reference proteome</keyword>
<dbReference type="EMBL" id="JAPDRP010000011">
    <property type="protein sequence ID" value="KAJ9643581.1"/>
    <property type="molecule type" value="Genomic_DNA"/>
</dbReference>
<proteinExistence type="predicted"/>
<organism evidence="1 2">
    <name type="scientific">Coniosporium tulheliwenetii</name>
    <dbReference type="NCBI Taxonomy" id="3383036"/>
    <lineage>
        <taxon>Eukaryota</taxon>
        <taxon>Fungi</taxon>
        <taxon>Dikarya</taxon>
        <taxon>Ascomycota</taxon>
        <taxon>Pezizomycotina</taxon>
        <taxon>Dothideomycetes</taxon>
        <taxon>Dothideomycetes incertae sedis</taxon>
        <taxon>Coniosporium</taxon>
    </lineage>
</organism>
<evidence type="ECO:0000313" key="1">
    <source>
        <dbReference type="EMBL" id="KAJ9643581.1"/>
    </source>
</evidence>
<evidence type="ECO:0000313" key="2">
    <source>
        <dbReference type="Proteomes" id="UP001172680"/>
    </source>
</evidence>
<gene>
    <name evidence="1" type="primary">ARP1</name>
    <name evidence="1" type="ORF">H2199_004260</name>
</gene>